<evidence type="ECO:0000259" key="14">
    <source>
        <dbReference type="SMART" id="SM00479"/>
    </source>
</evidence>
<protein>
    <recommendedName>
        <fullName evidence="3">DNA polymerase III subunit epsilon</fullName>
    </recommendedName>
</protein>
<dbReference type="InterPro" id="IPR006054">
    <property type="entry name" value="DnaQ"/>
</dbReference>
<dbReference type="GO" id="GO:0045004">
    <property type="term" value="P:DNA replication proofreading"/>
    <property type="evidence" value="ECO:0007669"/>
    <property type="project" value="TreeGrafter"/>
</dbReference>
<evidence type="ECO:0000256" key="2">
    <source>
        <dbReference type="ARBA" id="ARBA00001946"/>
    </source>
</evidence>
<evidence type="ECO:0000256" key="10">
    <source>
        <dbReference type="ARBA" id="ARBA00022839"/>
    </source>
</evidence>
<keyword evidence="4 15" id="KW-0808">Transferase</keyword>
<dbReference type="GO" id="GO:0003887">
    <property type="term" value="F:DNA-directed DNA polymerase activity"/>
    <property type="evidence" value="ECO:0007669"/>
    <property type="project" value="UniProtKB-KW"/>
</dbReference>
<dbReference type="GO" id="GO:0003677">
    <property type="term" value="F:DNA binding"/>
    <property type="evidence" value="ECO:0007669"/>
    <property type="project" value="InterPro"/>
</dbReference>
<evidence type="ECO:0000256" key="8">
    <source>
        <dbReference type="ARBA" id="ARBA00022723"/>
    </source>
</evidence>
<comment type="cofactor">
    <cofactor evidence="2">
        <name>Mg(2+)</name>
        <dbReference type="ChEBI" id="CHEBI:18420"/>
    </cofactor>
</comment>
<dbReference type="SMART" id="SM00479">
    <property type="entry name" value="EXOIII"/>
    <property type="match status" value="1"/>
</dbReference>
<dbReference type="GO" id="GO:0005829">
    <property type="term" value="C:cytosol"/>
    <property type="evidence" value="ECO:0007669"/>
    <property type="project" value="TreeGrafter"/>
</dbReference>
<dbReference type="NCBIfam" id="TIGR00573">
    <property type="entry name" value="dnaq"/>
    <property type="match status" value="1"/>
</dbReference>
<keyword evidence="10" id="KW-0269">Exonuclease</keyword>
<evidence type="ECO:0000256" key="5">
    <source>
        <dbReference type="ARBA" id="ARBA00022695"/>
    </source>
</evidence>
<evidence type="ECO:0000256" key="9">
    <source>
        <dbReference type="ARBA" id="ARBA00022801"/>
    </source>
</evidence>
<dbReference type="NCBIfam" id="TIGR01406">
    <property type="entry name" value="dnaQ_proteo"/>
    <property type="match status" value="1"/>
</dbReference>
<keyword evidence="6" id="KW-0235">DNA replication</keyword>
<dbReference type="SUPFAM" id="SSF53098">
    <property type="entry name" value="Ribonuclease H-like"/>
    <property type="match status" value="1"/>
</dbReference>
<sequence>MHREIVLDTETTGLSAQNGDRIVEIGCVELINHIPSGNHYHTYVNPERDMPEGAFRVHGLSEQFLADKPLFTTIAQQFADFIADSTLIIHNAPFDIGFLNAELKRSGRPQLANPVIDTVQLARKKHPGARVGLDALCKHYNIDNSHRTLHGALLDSEILAEVYLELIGGRQVTLSLSANEQPTVTRAQKTVHTSYSSRLRPLVSPLSPEQEKAHDELVKSLGEQAIWLDY</sequence>
<comment type="cofactor">
    <cofactor evidence="1">
        <name>Mn(2+)</name>
        <dbReference type="ChEBI" id="CHEBI:29035"/>
    </cofactor>
</comment>
<dbReference type="CDD" id="cd06131">
    <property type="entry name" value="DNA_pol_III_epsilon_Ecoli_like"/>
    <property type="match status" value="1"/>
</dbReference>
<keyword evidence="11" id="KW-0460">Magnesium</keyword>
<feature type="domain" description="Exonuclease" evidence="14">
    <location>
        <begin position="3"/>
        <end position="172"/>
    </location>
</feature>
<name>A0A3B0UQD6_9ZZZZ</name>
<keyword evidence="13" id="KW-0464">Manganese</keyword>
<dbReference type="InterPro" id="IPR012337">
    <property type="entry name" value="RNaseH-like_sf"/>
</dbReference>
<proteinExistence type="predicted"/>
<reference evidence="15" key="1">
    <citation type="submission" date="2018-06" db="EMBL/GenBank/DDBJ databases">
        <authorList>
            <person name="Zhirakovskaya E."/>
        </authorList>
    </citation>
    <scope>NUCLEOTIDE SEQUENCE</scope>
</reference>
<evidence type="ECO:0000256" key="6">
    <source>
        <dbReference type="ARBA" id="ARBA00022705"/>
    </source>
</evidence>
<gene>
    <name evidence="15" type="ORF">MNBD_ALPHA12-1838</name>
</gene>
<dbReference type="GO" id="GO:0008408">
    <property type="term" value="F:3'-5' exonuclease activity"/>
    <property type="evidence" value="ECO:0007669"/>
    <property type="project" value="TreeGrafter"/>
</dbReference>
<dbReference type="InterPro" id="IPR013520">
    <property type="entry name" value="Ribonucl_H"/>
</dbReference>
<evidence type="ECO:0000256" key="13">
    <source>
        <dbReference type="ARBA" id="ARBA00023211"/>
    </source>
</evidence>
<evidence type="ECO:0000256" key="3">
    <source>
        <dbReference type="ARBA" id="ARBA00020352"/>
    </source>
</evidence>
<evidence type="ECO:0000256" key="7">
    <source>
        <dbReference type="ARBA" id="ARBA00022722"/>
    </source>
</evidence>
<organism evidence="15">
    <name type="scientific">hydrothermal vent metagenome</name>
    <dbReference type="NCBI Taxonomy" id="652676"/>
    <lineage>
        <taxon>unclassified sequences</taxon>
        <taxon>metagenomes</taxon>
        <taxon>ecological metagenomes</taxon>
    </lineage>
</organism>
<dbReference type="GO" id="GO:0046872">
    <property type="term" value="F:metal ion binding"/>
    <property type="evidence" value="ECO:0007669"/>
    <property type="project" value="UniProtKB-KW"/>
</dbReference>
<dbReference type="Gene3D" id="3.30.420.10">
    <property type="entry name" value="Ribonuclease H-like superfamily/Ribonuclease H"/>
    <property type="match status" value="1"/>
</dbReference>
<evidence type="ECO:0000313" key="15">
    <source>
        <dbReference type="EMBL" id="VAW21866.1"/>
    </source>
</evidence>
<accession>A0A3B0UQD6</accession>
<keyword evidence="12" id="KW-0239">DNA-directed DNA polymerase</keyword>
<keyword evidence="5 15" id="KW-0548">Nucleotidyltransferase</keyword>
<keyword evidence="8" id="KW-0479">Metal-binding</keyword>
<dbReference type="Pfam" id="PF00929">
    <property type="entry name" value="RNase_T"/>
    <property type="match status" value="1"/>
</dbReference>
<dbReference type="EMBL" id="UOEO01000188">
    <property type="protein sequence ID" value="VAW21866.1"/>
    <property type="molecule type" value="Genomic_DNA"/>
</dbReference>
<keyword evidence="7" id="KW-0540">Nuclease</keyword>
<keyword evidence="9" id="KW-0378">Hydrolase</keyword>
<dbReference type="InterPro" id="IPR006309">
    <property type="entry name" value="DnaQ_proteo"/>
</dbReference>
<dbReference type="InterPro" id="IPR036397">
    <property type="entry name" value="RNaseH_sf"/>
</dbReference>
<dbReference type="NCBIfam" id="NF004316">
    <property type="entry name" value="PRK05711.1"/>
    <property type="match status" value="1"/>
</dbReference>
<dbReference type="AlphaFoldDB" id="A0A3B0UQD6"/>
<dbReference type="FunFam" id="3.30.420.10:FF:000012">
    <property type="entry name" value="DNA polymerase III subunit epsilon"/>
    <property type="match status" value="1"/>
</dbReference>
<evidence type="ECO:0000256" key="4">
    <source>
        <dbReference type="ARBA" id="ARBA00022679"/>
    </source>
</evidence>
<evidence type="ECO:0000256" key="11">
    <source>
        <dbReference type="ARBA" id="ARBA00022842"/>
    </source>
</evidence>
<dbReference type="PANTHER" id="PTHR30231">
    <property type="entry name" value="DNA POLYMERASE III SUBUNIT EPSILON"/>
    <property type="match status" value="1"/>
</dbReference>
<dbReference type="PANTHER" id="PTHR30231:SF41">
    <property type="entry name" value="DNA POLYMERASE III SUBUNIT EPSILON"/>
    <property type="match status" value="1"/>
</dbReference>
<evidence type="ECO:0000256" key="1">
    <source>
        <dbReference type="ARBA" id="ARBA00001936"/>
    </source>
</evidence>
<evidence type="ECO:0000256" key="12">
    <source>
        <dbReference type="ARBA" id="ARBA00022932"/>
    </source>
</evidence>